<organism evidence="1 2">
    <name type="scientific">Entomophthora muscae</name>
    <dbReference type="NCBI Taxonomy" id="34485"/>
    <lineage>
        <taxon>Eukaryota</taxon>
        <taxon>Fungi</taxon>
        <taxon>Fungi incertae sedis</taxon>
        <taxon>Zoopagomycota</taxon>
        <taxon>Entomophthoromycotina</taxon>
        <taxon>Entomophthoromycetes</taxon>
        <taxon>Entomophthorales</taxon>
        <taxon>Entomophthoraceae</taxon>
        <taxon>Entomophthora</taxon>
    </lineage>
</organism>
<comment type="caution">
    <text evidence="1">The sequence shown here is derived from an EMBL/GenBank/DDBJ whole genome shotgun (WGS) entry which is preliminary data.</text>
</comment>
<name>A0ACC2SZR3_9FUNG</name>
<dbReference type="EMBL" id="QTSX02003915">
    <property type="protein sequence ID" value="KAJ9067671.1"/>
    <property type="molecule type" value="Genomic_DNA"/>
</dbReference>
<accession>A0ACC2SZR3</accession>
<reference evidence="1" key="1">
    <citation type="submission" date="2022-04" db="EMBL/GenBank/DDBJ databases">
        <title>Genome of the entomopathogenic fungus Entomophthora muscae.</title>
        <authorList>
            <person name="Elya C."/>
            <person name="Lovett B.R."/>
            <person name="Lee E."/>
            <person name="Macias A.M."/>
            <person name="Hajek A.E."/>
            <person name="De Bivort B.L."/>
            <person name="Kasson M.T."/>
            <person name="De Fine Licht H.H."/>
            <person name="Stajich J.E."/>
        </authorList>
    </citation>
    <scope>NUCLEOTIDE SEQUENCE</scope>
    <source>
        <strain evidence="1">Berkeley</strain>
    </source>
</reference>
<sequence>MSCQSLWMVGLVAAATLVDKRLEDLYIKIRPRWKFPLRNTIDGPVSLLMEGWVSPGAQVEVRPRLKWTTKDFELKAPKLNKEHIKTSLQKCHRYDTSTETRAFCYAEGYYGFYWGNPIRVSGRQTCRSKTCMFYPRLSKPINYSSNPKVVSKAPFLLDYILPPSPTPFKVGLTFNSSLNYKARVKGPTRGCIWFKPLLWGTQGWYSSIILKKNASFVQSYQIETTFPLSFNNSATGVYIFLPTSTPPPTQAK</sequence>
<proteinExistence type="predicted"/>
<dbReference type="Proteomes" id="UP001165960">
    <property type="component" value="Unassembled WGS sequence"/>
</dbReference>
<gene>
    <name evidence="1" type="ORF">DSO57_1036764</name>
</gene>
<keyword evidence="2" id="KW-1185">Reference proteome</keyword>
<evidence type="ECO:0000313" key="2">
    <source>
        <dbReference type="Proteomes" id="UP001165960"/>
    </source>
</evidence>
<evidence type="ECO:0000313" key="1">
    <source>
        <dbReference type="EMBL" id="KAJ9067671.1"/>
    </source>
</evidence>
<protein>
    <submittedName>
        <fullName evidence="1">Uncharacterized protein</fullName>
    </submittedName>
</protein>